<evidence type="ECO:0000256" key="3">
    <source>
        <dbReference type="ARBA" id="ARBA00004921"/>
    </source>
</evidence>
<accession>A0A5N7IZ25</accession>
<dbReference type="EMBL" id="SPSF01000016">
    <property type="protein sequence ID" value="MPQ61747.1"/>
    <property type="molecule type" value="Genomic_DNA"/>
</dbReference>
<dbReference type="Gene3D" id="3.40.720.10">
    <property type="entry name" value="Alkaline Phosphatase, subunit A"/>
    <property type="match status" value="2"/>
</dbReference>
<feature type="domain" description="Metalloenzyme" evidence="7">
    <location>
        <begin position="1"/>
        <end position="384"/>
    </location>
</feature>
<dbReference type="Pfam" id="PF01676">
    <property type="entry name" value="Metalloenzyme"/>
    <property type="match status" value="1"/>
</dbReference>
<comment type="function">
    <text evidence="2">Catalyzes the interconversion of 2-phosphoglycerate and 3-phosphoglycerate.</text>
</comment>
<evidence type="ECO:0000313" key="9">
    <source>
        <dbReference type="Proteomes" id="UP000342249"/>
    </source>
</evidence>
<dbReference type="CDD" id="cd16011">
    <property type="entry name" value="iPGM_like"/>
    <property type="match status" value="1"/>
</dbReference>
<dbReference type="Proteomes" id="UP000342249">
    <property type="component" value="Unassembled WGS sequence"/>
</dbReference>
<dbReference type="GO" id="GO:0046872">
    <property type="term" value="F:metal ion binding"/>
    <property type="evidence" value="ECO:0007669"/>
    <property type="project" value="InterPro"/>
</dbReference>
<dbReference type="GO" id="GO:0006096">
    <property type="term" value="P:glycolytic process"/>
    <property type="evidence" value="ECO:0007669"/>
    <property type="project" value="UniProtKB-KW"/>
</dbReference>
<name>A0A5N7IZ25_9CLOT</name>
<dbReference type="NCBIfam" id="TIGR00306">
    <property type="entry name" value="apgM"/>
    <property type="match status" value="1"/>
</dbReference>
<dbReference type="PANTHER" id="PTHR31209">
    <property type="entry name" value="COFACTOR-INDEPENDENT PHOSPHOGLYCERATE MUTASE"/>
    <property type="match status" value="1"/>
</dbReference>
<evidence type="ECO:0000256" key="4">
    <source>
        <dbReference type="ARBA" id="ARBA00005524"/>
    </source>
</evidence>
<dbReference type="AlphaFoldDB" id="A0A5N7IZ25"/>
<evidence type="ECO:0000256" key="1">
    <source>
        <dbReference type="ARBA" id="ARBA00000370"/>
    </source>
</evidence>
<evidence type="ECO:0000256" key="5">
    <source>
        <dbReference type="ARBA" id="ARBA00023152"/>
    </source>
</evidence>
<comment type="catalytic activity">
    <reaction evidence="1">
        <text>(2R)-2-phosphoglycerate = (2R)-3-phosphoglycerate</text>
        <dbReference type="Rhea" id="RHEA:15901"/>
        <dbReference type="ChEBI" id="CHEBI:58272"/>
        <dbReference type="ChEBI" id="CHEBI:58289"/>
        <dbReference type="EC" id="5.4.2.12"/>
    </reaction>
</comment>
<dbReference type="InterPro" id="IPR023665">
    <property type="entry name" value="ApgAM_prokaryotes"/>
</dbReference>
<comment type="similarity">
    <text evidence="4">Belongs to the BPG-independent phosphoglycerate mutase family. A-PGAM subfamily.</text>
</comment>
<organism evidence="8 9">
    <name type="scientific">Clostridium estertheticum</name>
    <dbReference type="NCBI Taxonomy" id="238834"/>
    <lineage>
        <taxon>Bacteria</taxon>
        <taxon>Bacillati</taxon>
        <taxon>Bacillota</taxon>
        <taxon>Clostridia</taxon>
        <taxon>Eubacteriales</taxon>
        <taxon>Clostridiaceae</taxon>
        <taxon>Clostridium</taxon>
    </lineage>
</organism>
<evidence type="ECO:0000313" key="8">
    <source>
        <dbReference type="EMBL" id="MPQ61747.1"/>
    </source>
</evidence>
<dbReference type="GO" id="GO:0004619">
    <property type="term" value="F:phosphoglycerate mutase activity"/>
    <property type="evidence" value="ECO:0007669"/>
    <property type="project" value="UniProtKB-EC"/>
</dbReference>
<gene>
    <name evidence="8" type="ORF">E4V82_06420</name>
</gene>
<dbReference type="NCBIfam" id="TIGR02535">
    <property type="entry name" value="hyp_Hser_kinase"/>
    <property type="match status" value="1"/>
</dbReference>
<proteinExistence type="inferred from homology"/>
<dbReference type="Pfam" id="PF10143">
    <property type="entry name" value="PhosphMutase"/>
    <property type="match status" value="1"/>
</dbReference>
<dbReference type="NCBIfam" id="NF003242">
    <property type="entry name" value="PRK04200.1"/>
    <property type="match status" value="1"/>
</dbReference>
<dbReference type="InterPro" id="IPR006124">
    <property type="entry name" value="Metalloenzyme"/>
</dbReference>
<dbReference type="PANTHER" id="PTHR31209:SF4">
    <property type="entry name" value="2,3-BISPHOSPHOGLYCERATE-INDEPENDENT PHOSPHOGLYCERATE MUTASE"/>
    <property type="match status" value="1"/>
</dbReference>
<dbReference type="InterPro" id="IPR004456">
    <property type="entry name" value="Pglycerate_mutase_ApgM"/>
</dbReference>
<comment type="caution">
    <text evidence="8">The sequence shown here is derived from an EMBL/GenBank/DDBJ whole genome shotgun (WGS) entry which is preliminary data.</text>
</comment>
<dbReference type="InterPro" id="IPR017850">
    <property type="entry name" value="Alkaline_phosphatase_core_sf"/>
</dbReference>
<evidence type="ECO:0000259" key="7">
    <source>
        <dbReference type="Pfam" id="PF01676"/>
    </source>
</evidence>
<dbReference type="PIRSF" id="PIRSF006392">
    <property type="entry name" value="IPGAM_arch"/>
    <property type="match status" value="1"/>
</dbReference>
<dbReference type="RefSeq" id="WP_152751341.1">
    <property type="nucleotide sequence ID" value="NZ_SPSE01000017.1"/>
</dbReference>
<evidence type="ECO:0000256" key="2">
    <source>
        <dbReference type="ARBA" id="ARBA00002315"/>
    </source>
</evidence>
<keyword evidence="6 8" id="KW-0413">Isomerase</keyword>
<comment type="pathway">
    <text evidence="3">Carbohydrate degradation.</text>
</comment>
<evidence type="ECO:0000256" key="6">
    <source>
        <dbReference type="ARBA" id="ARBA00023235"/>
    </source>
</evidence>
<sequence>MKYIVVLGDGMADYPVKELDNKTPLQYAKTPAMDYMAKHGLQGLVKTVPNGMPAGSDTANMTVFGYDTAVYYSGRSPFEAASMGITMLDTDVTFRCNLVTVSEGEPYEEKIMLDHSSDEITTDEARVLIKDLSEYLETESIKFYPGISYRHLIIWDKGPYSWTLTPPHDILGQKVKDYMPKGIGSEIFDSMTKKSNKFLSNHDINKKRVARGLKPANSIWIWGEGKKPLLSSFYKKYNLKGSVISAVDLVKGIGMCAGMDVIEVEGATGNIHTNFKGKAKAALEELKKGNNFVYVHIEAPDECGHRCEIENKYKAIEFIDNQIVQVIKDEMEKLGEDYKMIILPDHPTPLSLRTHTSDPVPFLIYQSNDEKESGNDTYNEFTAKETGLYFPEGYKLMDYFIKGENKRN</sequence>
<dbReference type="SUPFAM" id="SSF53649">
    <property type="entry name" value="Alkaline phosphatase-like"/>
    <property type="match status" value="1"/>
</dbReference>
<keyword evidence="5" id="KW-0324">Glycolysis</keyword>
<dbReference type="EC" id="5.4.2.12" evidence="8"/>
<reference evidence="8 9" key="1">
    <citation type="journal article" date="2019" name="Lett. Appl. Microbiol.">
        <title>A case of 'blown pack' spoilage of vacuum-packaged pork likely associated with Clostridium estertheticum in Canada.</title>
        <authorList>
            <person name="Zhang P."/>
            <person name="Ward P."/>
            <person name="McMullen L.M."/>
            <person name="Yang X."/>
        </authorList>
    </citation>
    <scope>NUCLEOTIDE SEQUENCE [LARGE SCALE GENOMIC DNA]</scope>
    <source>
        <strain evidence="8 9">MA19</strain>
    </source>
</reference>
<protein>
    <submittedName>
        <fullName evidence="8">Cofactor-independent phosphoglycerate mutase</fullName>
        <ecNumber evidence="8">5.4.2.12</ecNumber>
    </submittedName>
</protein>